<evidence type="ECO:0008006" key="11">
    <source>
        <dbReference type="Google" id="ProtNLM"/>
    </source>
</evidence>
<keyword evidence="10" id="KW-1185">Reference proteome</keyword>
<keyword evidence="2 8" id="KW-0812">Transmembrane</keyword>
<evidence type="ECO:0000313" key="9">
    <source>
        <dbReference type="EMBL" id="KAK7468740.1"/>
    </source>
</evidence>
<dbReference type="EMBL" id="JBANRG010000003">
    <property type="protein sequence ID" value="KAK7468740.1"/>
    <property type="molecule type" value="Genomic_DNA"/>
</dbReference>
<feature type="transmembrane region" description="Helical" evidence="8">
    <location>
        <begin position="81"/>
        <end position="106"/>
    </location>
</feature>
<evidence type="ECO:0000256" key="4">
    <source>
        <dbReference type="ARBA" id="ARBA00022989"/>
    </source>
</evidence>
<comment type="subcellular location">
    <subcellularLocation>
        <location evidence="1">Endoplasmic reticulum membrane</location>
        <topology evidence="1">Multi-pass membrane protein</topology>
    </subcellularLocation>
</comment>
<feature type="region of interest" description="Disordered" evidence="7">
    <location>
        <begin position="297"/>
        <end position="375"/>
    </location>
</feature>
<sequence length="375" mass="41456">MWSSSSSSQNLRKLSVSASFLDTDSLELSLTGLQVSLKSLMDPRDTEKSPEQKQNSKFYDAPLNILREFASKSFASIAPHLFPLVVFCLLIPVIINTSLFAGYLVWRNVAVGWESPLYLQYGDGLPPYARTSLPSLVSRQPYDIILHLEMPTSESNFALGNFMNNLILVSTSNKTVMSVRRPAIILPAQSSWLFGTPTVVAIDVPMLSAFIPGTTSLDAEIQIGRKDSWKGLGNGEQRELSVTYASLKGVVAHRGIRGLMTRFPLTLATISAATFFAILTLILGACLLPSVLPRAPSNPPAMESPPGLPLEDTHELVPKAEEEEKSKRRRRRHRRRDHSQDSIKTEPEVIVIPSPDQPTPLRQRHSKPSQSESES</sequence>
<comment type="caution">
    <text evidence="9">The sequence shown here is derived from an EMBL/GenBank/DDBJ whole genome shotgun (WGS) entry which is preliminary data.</text>
</comment>
<accession>A0ABR1JZM5</accession>
<evidence type="ECO:0000256" key="5">
    <source>
        <dbReference type="ARBA" id="ARBA00023098"/>
    </source>
</evidence>
<feature type="compositionally biased region" description="Basic and acidic residues" evidence="7">
    <location>
        <begin position="311"/>
        <end position="326"/>
    </location>
</feature>
<dbReference type="CDD" id="cd23995">
    <property type="entry name" value="Seipin_BSCL2_like"/>
    <property type="match status" value="1"/>
</dbReference>
<feature type="compositionally biased region" description="Basic residues" evidence="7">
    <location>
        <begin position="327"/>
        <end position="337"/>
    </location>
</feature>
<evidence type="ECO:0000313" key="10">
    <source>
        <dbReference type="Proteomes" id="UP001498398"/>
    </source>
</evidence>
<organism evidence="9 10">
    <name type="scientific">Marasmiellus scandens</name>
    <dbReference type="NCBI Taxonomy" id="2682957"/>
    <lineage>
        <taxon>Eukaryota</taxon>
        <taxon>Fungi</taxon>
        <taxon>Dikarya</taxon>
        <taxon>Basidiomycota</taxon>
        <taxon>Agaricomycotina</taxon>
        <taxon>Agaricomycetes</taxon>
        <taxon>Agaricomycetidae</taxon>
        <taxon>Agaricales</taxon>
        <taxon>Marasmiineae</taxon>
        <taxon>Omphalotaceae</taxon>
        <taxon>Marasmiellus</taxon>
    </lineage>
</organism>
<feature type="compositionally biased region" description="Basic and acidic residues" evidence="7">
    <location>
        <begin position="338"/>
        <end position="347"/>
    </location>
</feature>
<name>A0ABR1JZM5_9AGAR</name>
<keyword evidence="5" id="KW-0443">Lipid metabolism</keyword>
<keyword evidence="6 8" id="KW-0472">Membrane</keyword>
<dbReference type="Pfam" id="PF06775">
    <property type="entry name" value="Seipin"/>
    <property type="match status" value="1"/>
</dbReference>
<feature type="transmembrane region" description="Helical" evidence="8">
    <location>
        <begin position="263"/>
        <end position="292"/>
    </location>
</feature>
<evidence type="ECO:0000256" key="2">
    <source>
        <dbReference type="ARBA" id="ARBA00022692"/>
    </source>
</evidence>
<evidence type="ECO:0000256" key="8">
    <source>
        <dbReference type="SAM" id="Phobius"/>
    </source>
</evidence>
<evidence type="ECO:0000256" key="1">
    <source>
        <dbReference type="ARBA" id="ARBA00004477"/>
    </source>
</evidence>
<gene>
    <name evidence="9" type="ORF">VKT23_003243</name>
</gene>
<proteinExistence type="predicted"/>
<dbReference type="PANTHER" id="PTHR21212">
    <property type="entry name" value="BERNARDINELLI-SEIP CONGENITAL LIPODYSTROPHY 2 HOMOLOG BSCL2 PROTEIN"/>
    <property type="match status" value="1"/>
</dbReference>
<dbReference type="Proteomes" id="UP001498398">
    <property type="component" value="Unassembled WGS sequence"/>
</dbReference>
<evidence type="ECO:0000256" key="3">
    <source>
        <dbReference type="ARBA" id="ARBA00022824"/>
    </source>
</evidence>
<evidence type="ECO:0000256" key="6">
    <source>
        <dbReference type="ARBA" id="ARBA00023136"/>
    </source>
</evidence>
<evidence type="ECO:0000256" key="7">
    <source>
        <dbReference type="SAM" id="MobiDB-lite"/>
    </source>
</evidence>
<keyword evidence="3" id="KW-0256">Endoplasmic reticulum</keyword>
<dbReference type="InterPro" id="IPR009617">
    <property type="entry name" value="Seipin"/>
</dbReference>
<protein>
    <recommendedName>
        <fullName evidence="11">Adipose-regulatory protein</fullName>
    </recommendedName>
</protein>
<reference evidence="9 10" key="1">
    <citation type="submission" date="2024-01" db="EMBL/GenBank/DDBJ databases">
        <title>A draft genome for the cacao thread blight pathogen Marasmiellus scandens.</title>
        <authorList>
            <person name="Baruah I.K."/>
            <person name="Leung J."/>
            <person name="Bukari Y."/>
            <person name="Amoako-Attah I."/>
            <person name="Meinhardt L.W."/>
            <person name="Bailey B.A."/>
            <person name="Cohen S.P."/>
        </authorList>
    </citation>
    <scope>NUCLEOTIDE SEQUENCE [LARGE SCALE GENOMIC DNA]</scope>
    <source>
        <strain evidence="9 10">GH-19</strain>
    </source>
</reference>
<feature type="compositionally biased region" description="Pro residues" evidence="7">
    <location>
        <begin position="297"/>
        <end position="308"/>
    </location>
</feature>
<dbReference type="PANTHER" id="PTHR21212:SF0">
    <property type="entry name" value="SEIPIN"/>
    <property type="match status" value="1"/>
</dbReference>
<keyword evidence="4 8" id="KW-1133">Transmembrane helix</keyword>